<dbReference type="OrthoDB" id="392925at2759"/>
<feature type="domain" description="RNase NYN" evidence="1">
    <location>
        <begin position="38"/>
        <end position="190"/>
    </location>
</feature>
<evidence type="ECO:0000259" key="1">
    <source>
        <dbReference type="Pfam" id="PF11977"/>
    </source>
</evidence>
<dbReference type="STRING" id="103827.A0A0N5D558"/>
<keyword evidence="3" id="KW-1185">Reference proteome</keyword>
<dbReference type="GO" id="GO:0003729">
    <property type="term" value="F:mRNA binding"/>
    <property type="evidence" value="ECO:0007669"/>
    <property type="project" value="TreeGrafter"/>
</dbReference>
<name>A0A0N5D558_THECL</name>
<dbReference type="InterPro" id="IPR051101">
    <property type="entry name" value="ZC3H12/N4BP1_RNase_Reg"/>
</dbReference>
<evidence type="ECO:0000313" key="4">
    <source>
        <dbReference type="WBParaSite" id="TCLT_0000813001-mRNA-1"/>
    </source>
</evidence>
<dbReference type="PANTHER" id="PTHR12876">
    <property type="entry name" value="N4BP1-RELATED"/>
    <property type="match status" value="1"/>
</dbReference>
<dbReference type="WBParaSite" id="TCLT_0000813001-mRNA-1">
    <property type="protein sequence ID" value="TCLT_0000813001-mRNA-1"/>
    <property type="gene ID" value="TCLT_0000813001"/>
</dbReference>
<dbReference type="AlphaFoldDB" id="A0A0N5D558"/>
<dbReference type="Proteomes" id="UP000276776">
    <property type="component" value="Unassembled WGS sequence"/>
</dbReference>
<sequence>MRDSETEERISKIRRSPLSVICDRSADGVKERNPDYLLRPIFINGVEVGFAYATCDGIKKKLAVRGITISLWYFISRGHQAQALLPLCFKNFPDKSDRWDELMALYRMNLIEFTPGFGNDKYMEVNRIMARRTREHGGCMVARSQMHQIVERDPLLDKTVEMKLLMPSFNGKDLMFPIDGPLGRKGPSLTDTLKCTTDDPEWTRCGLQQLTLNDQRIWLKNLSDITLDSEWMIIASKINRYQLTKAAFVPSILEPNEAMHLELHPFQTNQGDNRGTYEMRHRAQQNDFHGRQSLIVHCILRFDNYCSRSYIRPNAQGSRVLSEEQRRYRTADRNFPDSNTYFVPSYRRNSRTLHEVILHYLE</sequence>
<proteinExistence type="predicted"/>
<protein>
    <submittedName>
        <fullName evidence="4">RNase_Zc3h12a domain-containing protein</fullName>
    </submittedName>
</protein>
<reference evidence="4" key="1">
    <citation type="submission" date="2017-02" db="UniProtKB">
        <authorList>
            <consortium name="WormBaseParasite"/>
        </authorList>
    </citation>
    <scope>IDENTIFICATION</scope>
</reference>
<evidence type="ECO:0000313" key="3">
    <source>
        <dbReference type="Proteomes" id="UP000276776"/>
    </source>
</evidence>
<dbReference type="EMBL" id="UYYF01004586">
    <property type="protein sequence ID" value="VDN05645.1"/>
    <property type="molecule type" value="Genomic_DNA"/>
</dbReference>
<dbReference type="InterPro" id="IPR021869">
    <property type="entry name" value="RNase_Zc3h12_NYN"/>
</dbReference>
<organism evidence="4">
    <name type="scientific">Thelazia callipaeda</name>
    <name type="common">Oriental eyeworm</name>
    <name type="synonym">Parasitic nematode</name>
    <dbReference type="NCBI Taxonomy" id="103827"/>
    <lineage>
        <taxon>Eukaryota</taxon>
        <taxon>Metazoa</taxon>
        <taxon>Ecdysozoa</taxon>
        <taxon>Nematoda</taxon>
        <taxon>Chromadorea</taxon>
        <taxon>Rhabditida</taxon>
        <taxon>Spirurina</taxon>
        <taxon>Spiruromorpha</taxon>
        <taxon>Thelazioidea</taxon>
        <taxon>Thelaziidae</taxon>
        <taxon>Thelazia</taxon>
    </lineage>
</organism>
<gene>
    <name evidence="2" type="ORF">TCLT_LOCUS8119</name>
</gene>
<dbReference type="GO" id="GO:0005634">
    <property type="term" value="C:nucleus"/>
    <property type="evidence" value="ECO:0007669"/>
    <property type="project" value="TreeGrafter"/>
</dbReference>
<accession>A0A0N5D558</accession>
<dbReference type="Gene3D" id="3.40.50.11980">
    <property type="match status" value="1"/>
</dbReference>
<evidence type="ECO:0000313" key="2">
    <source>
        <dbReference type="EMBL" id="VDN05645.1"/>
    </source>
</evidence>
<reference evidence="2 3" key="2">
    <citation type="submission" date="2018-11" db="EMBL/GenBank/DDBJ databases">
        <authorList>
            <consortium name="Pathogen Informatics"/>
        </authorList>
    </citation>
    <scope>NUCLEOTIDE SEQUENCE [LARGE SCALE GENOMIC DNA]</scope>
</reference>
<dbReference type="GO" id="GO:0004521">
    <property type="term" value="F:RNA endonuclease activity"/>
    <property type="evidence" value="ECO:0007669"/>
    <property type="project" value="TreeGrafter"/>
</dbReference>
<dbReference type="PANTHER" id="PTHR12876:SF40">
    <property type="entry name" value="RNASE NYN DOMAIN-CONTAINING PROTEIN"/>
    <property type="match status" value="1"/>
</dbReference>
<dbReference type="GO" id="GO:0036464">
    <property type="term" value="C:cytoplasmic ribonucleoprotein granule"/>
    <property type="evidence" value="ECO:0007669"/>
    <property type="project" value="TreeGrafter"/>
</dbReference>
<dbReference type="Pfam" id="PF11977">
    <property type="entry name" value="RNase_Zc3h12a"/>
    <property type="match status" value="1"/>
</dbReference>